<keyword evidence="3" id="KW-0732">Signal</keyword>
<reference evidence="4" key="1">
    <citation type="submission" date="2022-12" db="EMBL/GenBank/DDBJ databases">
        <authorList>
            <person name="Webb A."/>
        </authorList>
    </citation>
    <scope>NUCLEOTIDE SEQUENCE</scope>
    <source>
        <strain evidence="4">Pf2</strain>
    </source>
</reference>
<keyword evidence="2" id="KW-0472">Membrane</keyword>
<evidence type="ECO:0000313" key="4">
    <source>
        <dbReference type="EMBL" id="CAI5706042.1"/>
    </source>
</evidence>
<feature type="compositionally biased region" description="Low complexity" evidence="1">
    <location>
        <begin position="443"/>
        <end position="461"/>
    </location>
</feature>
<evidence type="ECO:0000256" key="2">
    <source>
        <dbReference type="SAM" id="Phobius"/>
    </source>
</evidence>
<feature type="region of interest" description="Disordered" evidence="1">
    <location>
        <begin position="443"/>
        <end position="506"/>
    </location>
</feature>
<protein>
    <submittedName>
        <fullName evidence="4">Uncharacterized protein</fullName>
    </submittedName>
</protein>
<feature type="region of interest" description="Disordered" evidence="1">
    <location>
        <begin position="537"/>
        <end position="565"/>
    </location>
</feature>
<evidence type="ECO:0000313" key="5">
    <source>
        <dbReference type="Proteomes" id="UP001159659"/>
    </source>
</evidence>
<sequence length="647" mass="65700">MRSIIAVYGLLTASFQSAIGFTVVHSGCEGLEEQSVRVVGVVGIFCVPLRPCEGSVNSGTNEPLACPREGQRDVFGEVELMTDSCCAVVDSVSGALGCVLAGAEERKSVCLPSANWRRERDSFRLSRRRKRMQNVADSLSPAGSTGVTPAPVIETDPSVATTTPLAAATTPVAMTTLIPMAMTTLTPVEYSATEASATPVVSSSVPVNSPSVPVNSSSGPVASTSAPFATATTVAVHVPSSVVPVSTAKTEISTIDTAASDTLSESSSSSGSGPTYSPFVVIPTPLTPTPLCTMGSDCNDNGGLVLEVSSADTSGPGSAADGSLRPPTPTSVPRSAADGSLRPPTPTSVPGSAFDGSLRPPTPTSVPGSAADGLLRPPTPTSVPAADVEISESAGSLTGSTSLSNGSIPIGTMGNSSEMRSTSTGSVATLIDEGTGASLNVSLASSPETASSNSSSNLGSDEPSDSGSIAVNSVKNGSLDNLSNSNAESSTKDNVVPKPSLSRSSSSILAPASHSLEIERLTPVPIVSPWSKGVLQLSPITDDDNENSVNPPPSTDGGLPPVNGIHTDESNALGLNVILFITVGSVVAVALIFGVFYLRPKRAITHELLTPEPPRPMDRTGAYPYDHSLELESTGPYDASNTPRGSI</sequence>
<dbReference type="AlphaFoldDB" id="A0AAV0SQV3"/>
<feature type="chain" id="PRO_5043550016" evidence="3">
    <location>
        <begin position="21"/>
        <end position="647"/>
    </location>
</feature>
<feature type="region of interest" description="Disordered" evidence="1">
    <location>
        <begin position="609"/>
        <end position="647"/>
    </location>
</feature>
<evidence type="ECO:0000256" key="1">
    <source>
        <dbReference type="SAM" id="MobiDB-lite"/>
    </source>
</evidence>
<name>A0AAV0SQV3_9STRA</name>
<feature type="signal peptide" evidence="3">
    <location>
        <begin position="1"/>
        <end position="20"/>
    </location>
</feature>
<accession>A0AAV0SQV3</accession>
<feature type="compositionally biased region" description="Polar residues" evidence="1">
    <location>
        <begin position="467"/>
        <end position="493"/>
    </location>
</feature>
<feature type="compositionally biased region" description="Polar residues" evidence="1">
    <location>
        <begin position="413"/>
        <end position="424"/>
    </location>
</feature>
<feature type="compositionally biased region" description="Polar residues" evidence="1">
    <location>
        <begin position="135"/>
        <end position="147"/>
    </location>
</feature>
<comment type="caution">
    <text evidence="4">The sequence shown here is derived from an EMBL/GenBank/DDBJ whole genome shotgun (WGS) entry which is preliminary data.</text>
</comment>
<evidence type="ECO:0000256" key="3">
    <source>
        <dbReference type="SAM" id="SignalP"/>
    </source>
</evidence>
<organism evidence="4 5">
    <name type="scientific">Peronospora farinosa</name>
    <dbReference type="NCBI Taxonomy" id="134698"/>
    <lineage>
        <taxon>Eukaryota</taxon>
        <taxon>Sar</taxon>
        <taxon>Stramenopiles</taxon>
        <taxon>Oomycota</taxon>
        <taxon>Peronosporomycetes</taxon>
        <taxon>Peronosporales</taxon>
        <taxon>Peronosporaceae</taxon>
        <taxon>Peronospora</taxon>
    </lineage>
</organism>
<feature type="region of interest" description="Disordered" evidence="1">
    <location>
        <begin position="304"/>
        <end position="424"/>
    </location>
</feature>
<keyword evidence="2" id="KW-1133">Transmembrane helix</keyword>
<feature type="compositionally biased region" description="Low complexity" evidence="1">
    <location>
        <begin position="391"/>
        <end position="407"/>
    </location>
</feature>
<keyword evidence="2" id="KW-0812">Transmembrane</keyword>
<dbReference type="Proteomes" id="UP001159659">
    <property type="component" value="Unassembled WGS sequence"/>
</dbReference>
<feature type="region of interest" description="Disordered" evidence="1">
    <location>
        <begin position="134"/>
        <end position="153"/>
    </location>
</feature>
<dbReference type="EMBL" id="CANTFK010000072">
    <property type="protein sequence ID" value="CAI5706042.1"/>
    <property type="molecule type" value="Genomic_DNA"/>
</dbReference>
<proteinExistence type="predicted"/>
<gene>
    <name evidence="4" type="ORF">PFR002_LOCUS873</name>
</gene>
<feature type="transmembrane region" description="Helical" evidence="2">
    <location>
        <begin position="573"/>
        <end position="598"/>
    </location>
</feature>